<keyword evidence="6" id="KW-1185">Reference proteome</keyword>
<reference evidence="5 6" key="1">
    <citation type="submission" date="2016-11" db="EMBL/GenBank/DDBJ databases">
        <authorList>
            <person name="Jaros S."/>
            <person name="Januszkiewicz K."/>
            <person name="Wedrychowicz H."/>
        </authorList>
    </citation>
    <scope>NUCLEOTIDE SEQUENCE [LARGE SCALE GENOMIC DNA]</scope>
    <source>
        <strain evidence="5 6">CGMCC 1.10681</strain>
    </source>
</reference>
<dbReference type="InterPro" id="IPR003313">
    <property type="entry name" value="AraC-bd"/>
</dbReference>
<dbReference type="PANTHER" id="PTHR43280">
    <property type="entry name" value="ARAC-FAMILY TRANSCRIPTIONAL REGULATOR"/>
    <property type="match status" value="1"/>
</dbReference>
<accession>A0A1M7N5S1</accession>
<evidence type="ECO:0000313" key="6">
    <source>
        <dbReference type="Proteomes" id="UP000184184"/>
    </source>
</evidence>
<dbReference type="Pfam" id="PF12833">
    <property type="entry name" value="HTH_18"/>
    <property type="match status" value="1"/>
</dbReference>
<protein>
    <submittedName>
        <fullName evidence="5">Transcriptional regulator, AraC family</fullName>
    </submittedName>
</protein>
<sequence>MEDIVSVEYRVNSDPDHDQLHSHNAYEIYIFHKGRCRYLINNEIYDLMSGDILLMDGLALHKPNIPKDSEYVRSHLHFSPEIIQDMLKSVNAIDLLNVFQSFHHYLIRTQGNSRLLDVENIFKRISEINKVTDISSKEKEWEIKFLMGQLLVTINYLLKDVKCQVAEKSQSKTCHAERIVSYIQHNFHENITITKIANALNLNKSYVSHVFKAMTGFTVMEYVKACRIKKAKYLLETEQHQTIKCIAQQCGFENPTHFSRYFKEKENISPKEYRKKRLQFYKRS</sequence>
<dbReference type="InterPro" id="IPR009057">
    <property type="entry name" value="Homeodomain-like_sf"/>
</dbReference>
<dbReference type="PROSITE" id="PS01124">
    <property type="entry name" value="HTH_ARAC_FAMILY_2"/>
    <property type="match status" value="1"/>
</dbReference>
<dbReference type="InterPro" id="IPR018062">
    <property type="entry name" value="HTH_AraC-typ_CS"/>
</dbReference>
<name>A0A1M7N5S1_9BACI</name>
<dbReference type="GO" id="GO:0043565">
    <property type="term" value="F:sequence-specific DNA binding"/>
    <property type="evidence" value="ECO:0007669"/>
    <property type="project" value="InterPro"/>
</dbReference>
<evidence type="ECO:0000313" key="5">
    <source>
        <dbReference type="EMBL" id="SHM98799.1"/>
    </source>
</evidence>
<dbReference type="STRING" id="1027249.SAMN05216179_1532"/>
<dbReference type="EMBL" id="FRCZ01000002">
    <property type="protein sequence ID" value="SHM98799.1"/>
    <property type="molecule type" value="Genomic_DNA"/>
</dbReference>
<keyword evidence="1" id="KW-0805">Transcription regulation</keyword>
<gene>
    <name evidence="5" type="ORF">SAMN05216179_1532</name>
</gene>
<dbReference type="PRINTS" id="PR00032">
    <property type="entry name" value="HTHARAC"/>
</dbReference>
<evidence type="ECO:0000256" key="2">
    <source>
        <dbReference type="ARBA" id="ARBA00023125"/>
    </source>
</evidence>
<evidence type="ECO:0000259" key="4">
    <source>
        <dbReference type="PROSITE" id="PS01124"/>
    </source>
</evidence>
<dbReference type="InterPro" id="IPR037923">
    <property type="entry name" value="HTH-like"/>
</dbReference>
<dbReference type="InterPro" id="IPR018060">
    <property type="entry name" value="HTH_AraC"/>
</dbReference>
<dbReference type="InterPro" id="IPR014710">
    <property type="entry name" value="RmlC-like_jellyroll"/>
</dbReference>
<keyword evidence="2" id="KW-0238">DNA-binding</keyword>
<dbReference type="SUPFAM" id="SSF51215">
    <property type="entry name" value="Regulatory protein AraC"/>
    <property type="match status" value="1"/>
</dbReference>
<dbReference type="Gene3D" id="1.10.10.60">
    <property type="entry name" value="Homeodomain-like"/>
    <property type="match status" value="2"/>
</dbReference>
<dbReference type="RefSeq" id="WP_073201253.1">
    <property type="nucleotide sequence ID" value="NZ_FRCZ01000002.1"/>
</dbReference>
<dbReference type="PROSITE" id="PS00041">
    <property type="entry name" value="HTH_ARAC_FAMILY_1"/>
    <property type="match status" value="1"/>
</dbReference>
<dbReference type="GO" id="GO:0003700">
    <property type="term" value="F:DNA-binding transcription factor activity"/>
    <property type="evidence" value="ECO:0007669"/>
    <property type="project" value="InterPro"/>
</dbReference>
<evidence type="ECO:0000256" key="3">
    <source>
        <dbReference type="ARBA" id="ARBA00023163"/>
    </source>
</evidence>
<dbReference type="Gene3D" id="2.60.120.10">
    <property type="entry name" value="Jelly Rolls"/>
    <property type="match status" value="1"/>
</dbReference>
<dbReference type="Pfam" id="PF02311">
    <property type="entry name" value="AraC_binding"/>
    <property type="match status" value="1"/>
</dbReference>
<feature type="domain" description="HTH araC/xylS-type" evidence="4">
    <location>
        <begin position="177"/>
        <end position="276"/>
    </location>
</feature>
<proteinExistence type="predicted"/>
<dbReference type="SMART" id="SM00342">
    <property type="entry name" value="HTH_ARAC"/>
    <property type="match status" value="1"/>
</dbReference>
<dbReference type="PANTHER" id="PTHR43280:SF2">
    <property type="entry name" value="HTH-TYPE TRANSCRIPTIONAL REGULATOR EXSA"/>
    <property type="match status" value="1"/>
</dbReference>
<dbReference type="Proteomes" id="UP000184184">
    <property type="component" value="Unassembled WGS sequence"/>
</dbReference>
<evidence type="ECO:0000256" key="1">
    <source>
        <dbReference type="ARBA" id="ARBA00023015"/>
    </source>
</evidence>
<dbReference type="AlphaFoldDB" id="A0A1M7N5S1"/>
<dbReference type="InterPro" id="IPR020449">
    <property type="entry name" value="Tscrpt_reg_AraC-type_HTH"/>
</dbReference>
<keyword evidence="3" id="KW-0804">Transcription</keyword>
<dbReference type="OrthoDB" id="2713997at2"/>
<dbReference type="SUPFAM" id="SSF46689">
    <property type="entry name" value="Homeodomain-like"/>
    <property type="match status" value="2"/>
</dbReference>
<organism evidence="5 6">
    <name type="scientific">Gracilibacillus kekensis</name>
    <dbReference type="NCBI Taxonomy" id="1027249"/>
    <lineage>
        <taxon>Bacteria</taxon>
        <taxon>Bacillati</taxon>
        <taxon>Bacillota</taxon>
        <taxon>Bacilli</taxon>
        <taxon>Bacillales</taxon>
        <taxon>Bacillaceae</taxon>
        <taxon>Gracilibacillus</taxon>
    </lineage>
</organism>